<evidence type="ECO:0000256" key="1">
    <source>
        <dbReference type="SAM" id="MobiDB-lite"/>
    </source>
</evidence>
<accession>A0A8A1MAR9</accession>
<name>A0A8A1MAR9_AJECA</name>
<organism evidence="2 3">
    <name type="scientific">Ajellomyces capsulatus</name>
    <name type="common">Darling's disease fungus</name>
    <name type="synonym">Histoplasma capsulatum</name>
    <dbReference type="NCBI Taxonomy" id="5037"/>
    <lineage>
        <taxon>Eukaryota</taxon>
        <taxon>Fungi</taxon>
        <taxon>Dikarya</taxon>
        <taxon>Ascomycota</taxon>
        <taxon>Pezizomycotina</taxon>
        <taxon>Eurotiomycetes</taxon>
        <taxon>Eurotiomycetidae</taxon>
        <taxon>Onygenales</taxon>
        <taxon>Ajellomycetaceae</taxon>
        <taxon>Histoplasma</taxon>
    </lineage>
</organism>
<gene>
    <name evidence="2" type="ORF">I7I51_04508</name>
</gene>
<protein>
    <submittedName>
        <fullName evidence="2">Uncharacterized protein</fullName>
    </submittedName>
</protein>
<reference evidence="2" key="1">
    <citation type="submission" date="2021-01" db="EMBL/GenBank/DDBJ databases">
        <title>Chromosome-level genome assembly of a human fungal pathogen reveals clustering of transcriptionally co-regulated genes.</title>
        <authorList>
            <person name="Voorhies M."/>
            <person name="Cohen S."/>
            <person name="Shea T.P."/>
            <person name="Petrus S."/>
            <person name="Munoz J.F."/>
            <person name="Poplawski S."/>
            <person name="Goldman W.E."/>
            <person name="Michael T."/>
            <person name="Cuomo C.A."/>
            <person name="Sil A."/>
            <person name="Beyhan S."/>
        </authorList>
    </citation>
    <scope>NUCLEOTIDE SEQUENCE</scope>
    <source>
        <strain evidence="2">WU24</strain>
    </source>
</reference>
<dbReference type="Proteomes" id="UP000663671">
    <property type="component" value="Chromosome 5"/>
</dbReference>
<feature type="region of interest" description="Disordered" evidence="1">
    <location>
        <begin position="30"/>
        <end position="106"/>
    </location>
</feature>
<sequence>MGISYTVLPDARILGDYSFRGLRLASIGDHHQGSASVVATDSPRLRQTVDQPDGKARQRIQVAGALSGGLGGALPGAPPKSPGRGRVGGANRGLEFTPNRRDSEAF</sequence>
<dbReference type="EMBL" id="CP069111">
    <property type="protein sequence ID" value="QSS62330.1"/>
    <property type="molecule type" value="Genomic_DNA"/>
</dbReference>
<dbReference type="AlphaFoldDB" id="A0A8A1MAR9"/>
<evidence type="ECO:0000313" key="3">
    <source>
        <dbReference type="Proteomes" id="UP000663671"/>
    </source>
</evidence>
<proteinExistence type="predicted"/>
<dbReference type="VEuPathDB" id="FungiDB:I7I51_04508"/>
<evidence type="ECO:0000313" key="2">
    <source>
        <dbReference type="EMBL" id="QSS62330.1"/>
    </source>
</evidence>